<evidence type="ECO:0000256" key="5">
    <source>
        <dbReference type="ARBA" id="ARBA00023163"/>
    </source>
</evidence>
<evidence type="ECO:0000259" key="7">
    <source>
        <dbReference type="Pfam" id="PF04542"/>
    </source>
</evidence>
<feature type="domain" description="RNA polymerase sigma factor 70 region 4 type 2" evidence="8">
    <location>
        <begin position="153"/>
        <end position="200"/>
    </location>
</feature>
<reference evidence="10" key="1">
    <citation type="submission" date="2017-01" db="EMBL/GenBank/DDBJ databases">
        <authorList>
            <person name="Varghese N."/>
            <person name="Submissions S."/>
        </authorList>
    </citation>
    <scope>NUCLEOTIDE SEQUENCE [LARGE SCALE GENOMIC DNA]</scope>
    <source>
        <strain evidence="10">DSM 24913</strain>
    </source>
</reference>
<dbReference type="NCBIfam" id="TIGR02937">
    <property type="entry name" value="sigma70-ECF"/>
    <property type="match status" value="1"/>
</dbReference>
<dbReference type="PANTHER" id="PTHR43133">
    <property type="entry name" value="RNA POLYMERASE ECF-TYPE SIGMA FACTO"/>
    <property type="match status" value="1"/>
</dbReference>
<evidence type="ECO:0000256" key="3">
    <source>
        <dbReference type="ARBA" id="ARBA00023082"/>
    </source>
</evidence>
<dbReference type="Proteomes" id="UP000185639">
    <property type="component" value="Unassembled WGS sequence"/>
</dbReference>
<dbReference type="InterPro" id="IPR014286">
    <property type="entry name" value="RNA_pol_sigma70_RpoE"/>
</dbReference>
<evidence type="ECO:0000256" key="1">
    <source>
        <dbReference type="ARBA" id="ARBA00010641"/>
    </source>
</evidence>
<dbReference type="GO" id="GO:0003677">
    <property type="term" value="F:DNA binding"/>
    <property type="evidence" value="ECO:0007669"/>
    <property type="project" value="UniProtKB-KW"/>
</dbReference>
<dbReference type="Pfam" id="PF04542">
    <property type="entry name" value="Sigma70_r2"/>
    <property type="match status" value="1"/>
</dbReference>
<evidence type="ECO:0000256" key="4">
    <source>
        <dbReference type="ARBA" id="ARBA00023125"/>
    </source>
</evidence>
<dbReference type="InterPro" id="IPR039425">
    <property type="entry name" value="RNA_pol_sigma-70-like"/>
</dbReference>
<dbReference type="Gene3D" id="1.10.10.10">
    <property type="entry name" value="Winged helix-like DNA-binding domain superfamily/Winged helix DNA-binding domain"/>
    <property type="match status" value="1"/>
</dbReference>
<keyword evidence="3" id="KW-0731">Sigma factor</keyword>
<feature type="domain" description="RNA polymerase sigma-70 region 2" evidence="7">
    <location>
        <begin position="44"/>
        <end position="111"/>
    </location>
</feature>
<name>A0A1N7J3V2_9GAMM</name>
<keyword evidence="4" id="KW-0238">DNA-binding</keyword>
<comment type="similarity">
    <text evidence="1">Belongs to the sigma-70 factor family. ECF subfamily.</text>
</comment>
<dbReference type="InterPro" id="IPR036388">
    <property type="entry name" value="WH-like_DNA-bd_sf"/>
</dbReference>
<evidence type="ECO:0000259" key="8">
    <source>
        <dbReference type="Pfam" id="PF08281"/>
    </source>
</evidence>
<organism evidence="9 10">
    <name type="scientific">Thalassolituus maritimus</name>
    <dbReference type="NCBI Taxonomy" id="484498"/>
    <lineage>
        <taxon>Bacteria</taxon>
        <taxon>Pseudomonadati</taxon>
        <taxon>Pseudomonadota</taxon>
        <taxon>Gammaproteobacteria</taxon>
        <taxon>Oceanospirillales</taxon>
        <taxon>Oceanospirillaceae</taxon>
        <taxon>Thalassolituus</taxon>
    </lineage>
</organism>
<dbReference type="FunFam" id="1.10.1740.10:FF:000001">
    <property type="entry name" value="RNA polymerase sigma factor"/>
    <property type="match status" value="1"/>
</dbReference>
<dbReference type="Pfam" id="PF08281">
    <property type="entry name" value="Sigma70_r4_2"/>
    <property type="match status" value="1"/>
</dbReference>
<dbReference type="EMBL" id="FTOH01000001">
    <property type="protein sequence ID" value="SIS44020.1"/>
    <property type="molecule type" value="Genomic_DNA"/>
</dbReference>
<dbReference type="InterPro" id="IPR013324">
    <property type="entry name" value="RNA_pol_sigma_r3/r4-like"/>
</dbReference>
<dbReference type="GO" id="GO:0016987">
    <property type="term" value="F:sigma factor activity"/>
    <property type="evidence" value="ECO:0007669"/>
    <property type="project" value="UniProtKB-KW"/>
</dbReference>
<dbReference type="STRING" id="484498.SAMN05421686_101325"/>
<evidence type="ECO:0000313" key="9">
    <source>
        <dbReference type="EMBL" id="SIS44020.1"/>
    </source>
</evidence>
<dbReference type="AlphaFoldDB" id="A0A1N7J3V2"/>
<dbReference type="GO" id="GO:0006352">
    <property type="term" value="P:DNA-templated transcription initiation"/>
    <property type="evidence" value="ECO:0007669"/>
    <property type="project" value="InterPro"/>
</dbReference>
<keyword evidence="5" id="KW-0804">Transcription</keyword>
<keyword evidence="2" id="KW-0805">Transcription regulation</keyword>
<dbReference type="InterPro" id="IPR013249">
    <property type="entry name" value="RNA_pol_sigma70_r4_t2"/>
</dbReference>
<evidence type="ECO:0000313" key="10">
    <source>
        <dbReference type="Proteomes" id="UP000185639"/>
    </source>
</evidence>
<dbReference type="InterPro" id="IPR007627">
    <property type="entry name" value="RNA_pol_sigma70_r2"/>
</dbReference>
<dbReference type="NCBIfam" id="TIGR02939">
    <property type="entry name" value="RpoE_Sigma70"/>
    <property type="match status" value="1"/>
</dbReference>
<gene>
    <name evidence="9" type="ORF">SAMN05421686_101325</name>
</gene>
<evidence type="ECO:0000256" key="2">
    <source>
        <dbReference type="ARBA" id="ARBA00023015"/>
    </source>
</evidence>
<sequence>MTRSTNVAEKQPTDAGNQMTDQPASDQQLVARVQKGDRRAFDLLVVKYQHRILSLVGRFVSDHAEAQDVTQEAFIKAYRALPSFRGDSQFYTWMYRIAVNTAKNHLISRGRKTPTQDIDLDDAAYFADEANMKDVETPDGLLQRDQLRKVVFDAIEDLPDELRRAVTLRELEGLSYEEIAEAMNCPIGTVRSRIFRAREAIEKKMRPLLSATA</sequence>
<dbReference type="PANTHER" id="PTHR43133:SF53">
    <property type="entry name" value="ECF RNA POLYMERASE SIGMA-E FACTOR"/>
    <property type="match status" value="1"/>
</dbReference>
<dbReference type="InterPro" id="IPR014284">
    <property type="entry name" value="RNA_pol_sigma-70_dom"/>
</dbReference>
<proteinExistence type="inferred from homology"/>
<dbReference type="Gene3D" id="1.10.1740.10">
    <property type="match status" value="1"/>
</dbReference>
<protein>
    <submittedName>
        <fullName evidence="9">RNA polymerase, sigma-24 subunit, RpoE</fullName>
    </submittedName>
</protein>
<dbReference type="CDD" id="cd06171">
    <property type="entry name" value="Sigma70_r4"/>
    <property type="match status" value="1"/>
</dbReference>
<keyword evidence="10" id="KW-1185">Reference proteome</keyword>
<feature type="region of interest" description="Disordered" evidence="6">
    <location>
        <begin position="1"/>
        <end position="26"/>
    </location>
</feature>
<dbReference type="InterPro" id="IPR013325">
    <property type="entry name" value="RNA_pol_sigma_r2"/>
</dbReference>
<dbReference type="SUPFAM" id="SSF88659">
    <property type="entry name" value="Sigma3 and sigma4 domains of RNA polymerase sigma factors"/>
    <property type="match status" value="1"/>
</dbReference>
<evidence type="ECO:0000256" key="6">
    <source>
        <dbReference type="SAM" id="MobiDB-lite"/>
    </source>
</evidence>
<accession>A0A1N7J3V2</accession>
<dbReference type="SUPFAM" id="SSF88946">
    <property type="entry name" value="Sigma2 domain of RNA polymerase sigma factors"/>
    <property type="match status" value="1"/>
</dbReference>